<dbReference type="AlphaFoldDB" id="M9LKV9"/>
<evidence type="ECO:0000313" key="2">
    <source>
        <dbReference type="Proteomes" id="UP000029453"/>
    </source>
</evidence>
<organism evidence="1 2">
    <name type="scientific">Paenibacillus popilliae ATCC 14706</name>
    <dbReference type="NCBI Taxonomy" id="1212764"/>
    <lineage>
        <taxon>Bacteria</taxon>
        <taxon>Bacillati</taxon>
        <taxon>Bacillota</taxon>
        <taxon>Bacilli</taxon>
        <taxon>Bacillales</taxon>
        <taxon>Paenibacillaceae</taxon>
        <taxon>Paenibacillus</taxon>
    </lineage>
</organism>
<feature type="non-terminal residue" evidence="1">
    <location>
        <position position="1"/>
    </location>
</feature>
<dbReference type="EMBL" id="BALG01000296">
    <property type="protein sequence ID" value="GAC44000.1"/>
    <property type="molecule type" value="Genomic_DNA"/>
</dbReference>
<evidence type="ECO:0000313" key="1">
    <source>
        <dbReference type="EMBL" id="GAC44000.1"/>
    </source>
</evidence>
<dbReference type="Proteomes" id="UP000029453">
    <property type="component" value="Unassembled WGS sequence"/>
</dbReference>
<accession>M9LKV9</accession>
<sequence>KQGDMTLDDKKQGGGYVVVEAVYRMISDI</sequence>
<proteinExistence type="predicted"/>
<comment type="caution">
    <text evidence="1">The sequence shown here is derived from an EMBL/GenBank/DDBJ whole genome shotgun (WGS) entry which is preliminary data.</text>
</comment>
<protein>
    <submittedName>
        <fullName evidence="1">Uncharacterized protein</fullName>
    </submittedName>
</protein>
<gene>
    <name evidence="1" type="ORF">PPOP_3400</name>
</gene>
<reference evidence="1 2" key="1">
    <citation type="submission" date="2012-10" db="EMBL/GenBank/DDBJ databases">
        <title>Draft Genome Sequence of Paenibacillus popilliae ATCC 14706T.</title>
        <authorList>
            <person name="Iiyama K."/>
            <person name="Mori K."/>
            <person name="Mon H."/>
            <person name="Chieda Y."/>
            <person name="Lee J.M."/>
            <person name="Kusakabe T."/>
            <person name="Tashiro K."/>
            <person name="Asano S."/>
            <person name="Yasunaga-Aoki C."/>
            <person name="Shimizu S."/>
        </authorList>
    </citation>
    <scope>NUCLEOTIDE SEQUENCE [LARGE SCALE GENOMIC DNA]</scope>
    <source>
        <strain evidence="1 2">ATCC 14706</strain>
    </source>
</reference>
<keyword evidence="2" id="KW-1185">Reference proteome</keyword>
<name>M9LKV9_PAEPP</name>